<name>A0AAE3EA41_9FIRM</name>
<dbReference type="PRINTS" id="PR00507">
    <property type="entry name" value="N12N6MTFRASE"/>
</dbReference>
<feature type="domain" description="MmeI-like C-terminal" evidence="7">
    <location>
        <begin position="680"/>
        <end position="751"/>
    </location>
</feature>
<comment type="catalytic activity">
    <reaction evidence="4">
        <text>a 2'-deoxyadenosine in DNA + S-adenosyl-L-methionine = an N(6)-methyl-2'-deoxyadenosine in DNA + S-adenosyl-L-homocysteine + H(+)</text>
        <dbReference type="Rhea" id="RHEA:15197"/>
        <dbReference type="Rhea" id="RHEA-COMP:12418"/>
        <dbReference type="Rhea" id="RHEA-COMP:12419"/>
        <dbReference type="ChEBI" id="CHEBI:15378"/>
        <dbReference type="ChEBI" id="CHEBI:57856"/>
        <dbReference type="ChEBI" id="CHEBI:59789"/>
        <dbReference type="ChEBI" id="CHEBI:90615"/>
        <dbReference type="ChEBI" id="CHEBI:90616"/>
        <dbReference type="EC" id="2.1.1.72"/>
    </reaction>
</comment>
<dbReference type="Proteomes" id="UP001198182">
    <property type="component" value="Unassembled WGS sequence"/>
</dbReference>
<dbReference type="Gene3D" id="3.40.50.150">
    <property type="entry name" value="Vaccinia Virus protein VP39"/>
    <property type="match status" value="1"/>
</dbReference>
<gene>
    <name evidence="9" type="ORF">LKD81_10370</name>
</gene>
<dbReference type="EMBL" id="JAJEQR010000028">
    <property type="protein sequence ID" value="MCC2231396.1"/>
    <property type="molecule type" value="Genomic_DNA"/>
</dbReference>
<dbReference type="InterPro" id="IPR046818">
    <property type="entry name" value="MmeI_C"/>
</dbReference>
<dbReference type="RefSeq" id="WP_308453915.1">
    <property type="nucleotide sequence ID" value="NZ_JAJEQR010000028.1"/>
</dbReference>
<dbReference type="InterPro" id="IPR046816">
    <property type="entry name" value="MmeI_Mtase"/>
</dbReference>
<protein>
    <recommendedName>
        <fullName evidence="1">site-specific DNA-methyltransferase (adenine-specific)</fullName>
        <ecNumber evidence="1">2.1.1.72</ecNumber>
    </recommendedName>
</protein>
<evidence type="ECO:0000259" key="8">
    <source>
        <dbReference type="Pfam" id="PF20473"/>
    </source>
</evidence>
<evidence type="ECO:0000256" key="3">
    <source>
        <dbReference type="ARBA" id="ARBA00022679"/>
    </source>
</evidence>
<feature type="domain" description="MmeI-like DNA-methyltransferase" evidence="8">
    <location>
        <begin position="186"/>
        <end position="440"/>
    </location>
</feature>
<dbReference type="Pfam" id="PF20467">
    <property type="entry name" value="MmeI_C"/>
    <property type="match status" value="1"/>
</dbReference>
<dbReference type="Pfam" id="PF20473">
    <property type="entry name" value="MmeI_Mtase"/>
    <property type="match status" value="1"/>
</dbReference>
<dbReference type="PANTHER" id="PTHR33841:SF1">
    <property type="entry name" value="DNA METHYLTRANSFERASE A"/>
    <property type="match status" value="1"/>
</dbReference>
<dbReference type="PANTHER" id="PTHR33841">
    <property type="entry name" value="DNA METHYLTRANSFERASE YEEA-RELATED"/>
    <property type="match status" value="1"/>
</dbReference>
<keyword evidence="10" id="KW-1185">Reference proteome</keyword>
<dbReference type="GO" id="GO:0009007">
    <property type="term" value="F:site-specific DNA-methyltransferase (adenine-specific) activity"/>
    <property type="evidence" value="ECO:0007669"/>
    <property type="project" value="UniProtKB-EC"/>
</dbReference>
<comment type="caution">
    <text evidence="9">The sequence shown here is derived from an EMBL/GenBank/DDBJ whole genome shotgun (WGS) entry which is preliminary data.</text>
</comment>
<evidence type="ECO:0000313" key="9">
    <source>
        <dbReference type="EMBL" id="MCC2231396.1"/>
    </source>
</evidence>
<dbReference type="InterPro" id="IPR002052">
    <property type="entry name" value="DNA_methylase_N6_adenine_CS"/>
</dbReference>
<feature type="domain" description="MmeI-like target recognition" evidence="6">
    <location>
        <begin position="468"/>
        <end position="675"/>
    </location>
</feature>
<dbReference type="GO" id="GO:0003676">
    <property type="term" value="F:nucleic acid binding"/>
    <property type="evidence" value="ECO:0007669"/>
    <property type="project" value="InterPro"/>
</dbReference>
<dbReference type="InterPro" id="IPR046819">
    <property type="entry name" value="MmeI_hel"/>
</dbReference>
<evidence type="ECO:0000256" key="2">
    <source>
        <dbReference type="ARBA" id="ARBA00022603"/>
    </source>
</evidence>
<sequence>MKTAGKNIDINLQAMGKMSEICDVLERSGYQGRDLETYLVRLLFCFFADDTGIFCKGQLYDYILHTNHSDGVLTDTIMKLFAVLDRRKDDREGFSEELAEFPYINGRMFAGELPVHPLADSVRNLLLSSQEIAWGRLSPAIFGAMFQEIMNQKTRREWGTYYTSEENIRKLIRPLFLDNLWAEFHSIKHSRHKLLAFHEKLTELRFLDPACGCGNFLIVTYQELRRLELEVIRNLYDMNQRVLDVGMYCRVQVSQFYGIEYEPFQAHIAKVCMWLADHQLNMEAADAFGMYYARIPLVQSASIVEGNALSMDWNEVVVAGQLNYIIGNPPFVGARLMNEGQKQDIRNVFRGSSAAGNMDYVTAWYRKAASYMAETQIRAAFVSTNSICQGEQAAMLWKSLKFNYHTGIDFAYRSFVWNNEARGQAKVHCVIIGFSDWSVRDADSEKKSLFDGDEEWKVSHINGYLIAAPDVYVQPRRSPVSEWVPAMTFGSMANDGGNLILQPEEADFLMMKYPQLKEEGAIRPFIGSEEYINRKQRYCLWLLGIRPEVYENIPEIQRRIQAVKSFREYSPRAATRKLAKFPEIFGEIRQPEQGKYILVPRVSSWRRSYIPMGFLPAETIASDAAQMVPQATEELFGILTSAMHMAWVRAVAGRLKSDYRYSSSIVYNNFPFPDLDRESADDIHEKAARVLAIREQYAEVPLAWLYDDTSMPSALKNAHRELDLAVDRSYGYEFDTEKERVIFLMDLYSKL</sequence>
<keyword evidence="2 9" id="KW-0489">Methyltransferase</keyword>
<dbReference type="SUPFAM" id="SSF53335">
    <property type="entry name" value="S-adenosyl-L-methionine-dependent methyltransferases"/>
    <property type="match status" value="1"/>
</dbReference>
<dbReference type="EC" id="2.1.1.72" evidence="1"/>
<dbReference type="InterPro" id="IPR046820">
    <property type="entry name" value="MmeI_TRD"/>
</dbReference>
<dbReference type="Pfam" id="PF20466">
    <property type="entry name" value="MmeI_TRD"/>
    <property type="match status" value="1"/>
</dbReference>
<dbReference type="GO" id="GO:0032259">
    <property type="term" value="P:methylation"/>
    <property type="evidence" value="ECO:0007669"/>
    <property type="project" value="UniProtKB-KW"/>
</dbReference>
<dbReference type="PROSITE" id="PS00092">
    <property type="entry name" value="N6_MTASE"/>
    <property type="match status" value="1"/>
</dbReference>
<feature type="domain" description="MmeI-like helicase spacer" evidence="5">
    <location>
        <begin position="34"/>
        <end position="109"/>
    </location>
</feature>
<evidence type="ECO:0000256" key="1">
    <source>
        <dbReference type="ARBA" id="ARBA00011900"/>
    </source>
</evidence>
<proteinExistence type="predicted"/>
<dbReference type="Pfam" id="PF20465">
    <property type="entry name" value="MmeI_hel"/>
    <property type="match status" value="1"/>
</dbReference>
<evidence type="ECO:0000259" key="7">
    <source>
        <dbReference type="Pfam" id="PF20467"/>
    </source>
</evidence>
<keyword evidence="3" id="KW-0808">Transferase</keyword>
<accession>A0AAE3EA41</accession>
<organism evidence="9 10">
    <name type="scientific">Hominifimenecus microfluidus</name>
    <dbReference type="NCBI Taxonomy" id="2885348"/>
    <lineage>
        <taxon>Bacteria</taxon>
        <taxon>Bacillati</taxon>
        <taxon>Bacillota</taxon>
        <taxon>Clostridia</taxon>
        <taxon>Lachnospirales</taxon>
        <taxon>Lachnospiraceae</taxon>
        <taxon>Hominifimenecus</taxon>
    </lineage>
</organism>
<reference evidence="9" key="1">
    <citation type="submission" date="2021-10" db="EMBL/GenBank/DDBJ databases">
        <title>Anaerobic single-cell dispensing facilitates the cultivation of human gut bacteria.</title>
        <authorList>
            <person name="Afrizal A."/>
        </authorList>
    </citation>
    <scope>NUCLEOTIDE SEQUENCE</scope>
    <source>
        <strain evidence="9">CLA-AA-H215</strain>
    </source>
</reference>
<evidence type="ECO:0000259" key="5">
    <source>
        <dbReference type="Pfam" id="PF20465"/>
    </source>
</evidence>
<dbReference type="InterPro" id="IPR029063">
    <property type="entry name" value="SAM-dependent_MTases_sf"/>
</dbReference>
<dbReference type="AlphaFoldDB" id="A0AAE3EA41"/>
<evidence type="ECO:0000313" key="10">
    <source>
        <dbReference type="Proteomes" id="UP001198182"/>
    </source>
</evidence>
<dbReference type="InterPro" id="IPR050953">
    <property type="entry name" value="N4_N6_ade-DNA_methylase"/>
</dbReference>
<evidence type="ECO:0000259" key="6">
    <source>
        <dbReference type="Pfam" id="PF20466"/>
    </source>
</evidence>
<evidence type="ECO:0000256" key="4">
    <source>
        <dbReference type="ARBA" id="ARBA00047942"/>
    </source>
</evidence>